<organism evidence="10">
    <name type="scientific">Glycine max</name>
    <name type="common">Soybean</name>
    <name type="synonym">Glycine hispida</name>
    <dbReference type="NCBI Taxonomy" id="3847"/>
    <lineage>
        <taxon>Eukaryota</taxon>
        <taxon>Viridiplantae</taxon>
        <taxon>Streptophyta</taxon>
        <taxon>Embryophyta</taxon>
        <taxon>Tracheophyta</taxon>
        <taxon>Spermatophyta</taxon>
        <taxon>Magnoliopsida</taxon>
        <taxon>eudicotyledons</taxon>
        <taxon>Gunneridae</taxon>
        <taxon>Pentapetalae</taxon>
        <taxon>rosids</taxon>
        <taxon>fabids</taxon>
        <taxon>Fabales</taxon>
        <taxon>Fabaceae</taxon>
        <taxon>Papilionoideae</taxon>
        <taxon>50 kb inversion clade</taxon>
        <taxon>NPAAA clade</taxon>
        <taxon>indigoferoid/millettioid clade</taxon>
        <taxon>Phaseoleae</taxon>
        <taxon>Glycine</taxon>
        <taxon>Glycine subgen. Soja</taxon>
    </lineage>
</organism>
<evidence type="ECO:0000313" key="10">
    <source>
        <dbReference type="EnsemblPlants" id="KRG94735"/>
    </source>
</evidence>
<evidence type="ECO:0000256" key="3">
    <source>
        <dbReference type="ARBA" id="ARBA00022833"/>
    </source>
</evidence>
<evidence type="ECO:0000259" key="8">
    <source>
        <dbReference type="PROSITE" id="PS51999"/>
    </source>
</evidence>
<dbReference type="RefSeq" id="XP_006603675.1">
    <property type="nucleotide sequence ID" value="XM_006603612.4"/>
</dbReference>
<dbReference type="PANTHER" id="PTHR33680">
    <property type="entry name" value="OS07G0190500 PROTEIN"/>
    <property type="match status" value="1"/>
</dbReference>
<dbReference type="GO" id="GO:0008270">
    <property type="term" value="F:zinc ion binding"/>
    <property type="evidence" value="ECO:0007669"/>
    <property type="project" value="UniProtKB-KW"/>
</dbReference>
<dbReference type="STRING" id="3847.I1N832"/>
<evidence type="ECO:0000259" key="7">
    <source>
        <dbReference type="PROSITE" id="PS50158"/>
    </source>
</evidence>
<dbReference type="PaxDb" id="3847-GLYMA19G28010.1"/>
<name>I1N832_SOYBN</name>
<dbReference type="eggNOG" id="ENOG502S24J">
    <property type="taxonomic scope" value="Eukaryota"/>
</dbReference>
<dbReference type="InterPro" id="IPR010666">
    <property type="entry name" value="Znf_GRF"/>
</dbReference>
<evidence type="ECO:0000256" key="2">
    <source>
        <dbReference type="ARBA" id="ARBA00022771"/>
    </source>
</evidence>
<dbReference type="SMR" id="I1N832"/>
<feature type="compositionally biased region" description="Polar residues" evidence="6">
    <location>
        <begin position="12"/>
        <end position="21"/>
    </location>
</feature>
<feature type="domain" description="CCHC-type" evidence="7">
    <location>
        <begin position="47"/>
        <end position="61"/>
    </location>
</feature>
<dbReference type="AlphaFoldDB" id="I1N832"/>
<gene>
    <name evidence="10" type="primary">LOC100527087</name>
    <name evidence="9" type="ORF">GLYMA_19G105500</name>
</gene>
<dbReference type="GO" id="GO:0003676">
    <property type="term" value="F:nucleic acid binding"/>
    <property type="evidence" value="ECO:0007669"/>
    <property type="project" value="InterPro"/>
</dbReference>
<dbReference type="EMBL" id="CM000852">
    <property type="protein sequence ID" value="KRG94735.1"/>
    <property type="molecule type" value="Genomic_DNA"/>
</dbReference>
<evidence type="ECO:0000256" key="5">
    <source>
        <dbReference type="SAM" id="Coils"/>
    </source>
</evidence>
<dbReference type="SUPFAM" id="SSF57756">
    <property type="entry name" value="Retrovirus zinc finger-like domains"/>
    <property type="match status" value="1"/>
</dbReference>
<evidence type="ECO:0000313" key="11">
    <source>
        <dbReference type="Proteomes" id="UP000008827"/>
    </source>
</evidence>
<reference evidence="9" key="3">
    <citation type="submission" date="2018-07" db="EMBL/GenBank/DDBJ databases">
        <title>WGS assembly of Glycine max.</title>
        <authorList>
            <person name="Schmutz J."/>
            <person name="Cannon S."/>
            <person name="Schlueter J."/>
            <person name="Ma J."/>
            <person name="Mitros T."/>
            <person name="Nelson W."/>
            <person name="Hyten D."/>
            <person name="Song Q."/>
            <person name="Thelen J."/>
            <person name="Cheng J."/>
            <person name="Xu D."/>
            <person name="Hellsten U."/>
            <person name="May G."/>
            <person name="Yu Y."/>
            <person name="Sakurai T."/>
            <person name="Umezawa T."/>
            <person name="Bhattacharyya M."/>
            <person name="Sandhu D."/>
            <person name="Valliyodan B."/>
            <person name="Lindquist E."/>
            <person name="Peto M."/>
            <person name="Grant D."/>
            <person name="Shu S."/>
            <person name="Goodstein D."/>
            <person name="Barry K."/>
            <person name="Futrell-Griggs M."/>
            <person name="Abernathy B."/>
            <person name="Du J."/>
            <person name="Tian Z."/>
            <person name="Zhu L."/>
            <person name="Gill N."/>
            <person name="Joshi T."/>
            <person name="Libault M."/>
            <person name="Sethuraman A."/>
            <person name="Zhang X."/>
            <person name="Shinozaki K."/>
            <person name="Nguyen H."/>
            <person name="Wing R."/>
            <person name="Cregan P."/>
            <person name="Specht J."/>
            <person name="Grimwood J."/>
            <person name="Rokhsar D."/>
            <person name="Stacey G."/>
            <person name="Shoemaker R."/>
            <person name="Jackson S."/>
        </authorList>
    </citation>
    <scope>NUCLEOTIDE SEQUENCE</scope>
    <source>
        <tissue evidence="9">Callus</tissue>
    </source>
</reference>
<dbReference type="EnsemblPlants" id="KRG94735">
    <property type="protein sequence ID" value="KRG94735"/>
    <property type="gene ID" value="GLYMA_19G105500"/>
</dbReference>
<accession>I1N832</accession>
<dbReference type="OrthoDB" id="1425958at2759"/>
<dbReference type="HOGENOM" id="CLU_036674_0_0_1"/>
<dbReference type="ExpressionAtlas" id="I1N832">
    <property type="expression patterns" value="baseline and differential"/>
</dbReference>
<dbReference type="InterPro" id="IPR001878">
    <property type="entry name" value="Znf_CCHC"/>
</dbReference>
<feature type="domain" description="GRF-type" evidence="8">
    <location>
        <begin position="77"/>
        <end position="121"/>
    </location>
</feature>
<keyword evidence="3" id="KW-0862">Zinc</keyword>
<proteinExistence type="predicted"/>
<evidence type="ECO:0000256" key="4">
    <source>
        <dbReference type="PROSITE-ProRule" id="PRU00047"/>
    </source>
</evidence>
<dbReference type="Pfam" id="PF06839">
    <property type="entry name" value="Zn_ribbon_GRF"/>
    <property type="match status" value="1"/>
</dbReference>
<dbReference type="PROSITE" id="PS50158">
    <property type="entry name" value="ZF_CCHC"/>
    <property type="match status" value="1"/>
</dbReference>
<evidence type="ECO:0000313" key="9">
    <source>
        <dbReference type="EMBL" id="KRG94735.1"/>
    </source>
</evidence>
<dbReference type="GeneID" id="100527087"/>
<dbReference type="Gramene" id="KRG94735">
    <property type="protein sequence ID" value="KRG94735"/>
    <property type="gene ID" value="GLYMA_19G105500"/>
</dbReference>
<dbReference type="PROSITE" id="PS51999">
    <property type="entry name" value="ZF_GRF"/>
    <property type="match status" value="1"/>
</dbReference>
<protein>
    <submittedName>
        <fullName evidence="9 10">Uncharacterized protein</fullName>
    </submittedName>
</protein>
<reference evidence="10" key="2">
    <citation type="submission" date="2018-02" db="UniProtKB">
        <authorList>
            <consortium name="EnsemblPlants"/>
        </authorList>
    </citation>
    <scope>IDENTIFICATION</scope>
    <source>
        <strain evidence="10">Williams 82</strain>
    </source>
</reference>
<dbReference type="Proteomes" id="UP000008827">
    <property type="component" value="Chromosome 19"/>
</dbReference>
<dbReference type="OMA" id="WVGRLAF"/>
<keyword evidence="11" id="KW-1185">Reference proteome</keyword>
<feature type="coiled-coil region" evidence="5">
    <location>
        <begin position="419"/>
        <end position="491"/>
    </location>
</feature>
<keyword evidence="2 4" id="KW-0863">Zinc-finger</keyword>
<keyword evidence="5" id="KW-0175">Coiled coil</keyword>
<dbReference type="Gene3D" id="4.10.60.10">
    <property type="entry name" value="Zinc finger, CCHC-type"/>
    <property type="match status" value="1"/>
</dbReference>
<dbReference type="PANTHER" id="PTHR33680:SF1">
    <property type="entry name" value="OS05G0489500 PROTEIN"/>
    <property type="match status" value="1"/>
</dbReference>
<dbReference type="InterPro" id="IPR036875">
    <property type="entry name" value="Znf_CCHC_sf"/>
</dbReference>
<keyword evidence="1" id="KW-0479">Metal-binding</keyword>
<evidence type="ECO:0000256" key="1">
    <source>
        <dbReference type="ARBA" id="ARBA00022723"/>
    </source>
</evidence>
<reference evidence="9 10" key="1">
    <citation type="journal article" date="2010" name="Nature">
        <title>Genome sequence of the palaeopolyploid soybean.</title>
        <authorList>
            <person name="Schmutz J."/>
            <person name="Cannon S.B."/>
            <person name="Schlueter J."/>
            <person name="Ma J."/>
            <person name="Mitros T."/>
            <person name="Nelson W."/>
            <person name="Hyten D.L."/>
            <person name="Song Q."/>
            <person name="Thelen J.J."/>
            <person name="Cheng J."/>
            <person name="Xu D."/>
            <person name="Hellsten U."/>
            <person name="May G.D."/>
            <person name="Yu Y."/>
            <person name="Sakurai T."/>
            <person name="Umezawa T."/>
            <person name="Bhattacharyya M.K."/>
            <person name="Sandhu D."/>
            <person name="Valliyodan B."/>
            <person name="Lindquist E."/>
            <person name="Peto M."/>
            <person name="Grant D."/>
            <person name="Shu S."/>
            <person name="Goodstein D."/>
            <person name="Barry K."/>
            <person name="Futrell-Griggs M."/>
            <person name="Abernathy B."/>
            <person name="Du J."/>
            <person name="Tian Z."/>
            <person name="Zhu L."/>
            <person name="Gill N."/>
            <person name="Joshi T."/>
            <person name="Libault M."/>
            <person name="Sethuraman A."/>
            <person name="Zhang X.-C."/>
            <person name="Shinozaki K."/>
            <person name="Nguyen H.T."/>
            <person name="Wing R.A."/>
            <person name="Cregan P."/>
            <person name="Specht J."/>
            <person name="Grimwood J."/>
            <person name="Rokhsar D."/>
            <person name="Stacey G."/>
            <person name="Shoemaker R.C."/>
            <person name="Jackson S.A."/>
        </authorList>
    </citation>
    <scope>NUCLEOTIDE SEQUENCE [LARGE SCALE GENOMIC DNA]</scope>
    <source>
        <strain evidence="10">cv. Williams 82</strain>
        <tissue evidence="9">Callus</tissue>
    </source>
</reference>
<feature type="region of interest" description="Disordered" evidence="6">
    <location>
        <begin position="1"/>
        <end position="21"/>
    </location>
</feature>
<sequence length="550" mass="62455">MDHEIKEPPPLSSTLCSQPSQFSQNTQETYPRYFQQDLNERKKKGTCITCGQKDHWYRECPFKSSNNDSQNANSIWCRCGHGRCEKRTSKSEKNPGRMYYVCPIKRGEKCTNGFVKWCDDPDVESDWSQPPPFKYPECKCPAGVCKREKATHNGVVKYYFTCPVKEGHGNCGYKVWEDELLHIRTNDQDDHDFDEGVNLAVNHSKKMRIMDSSEEDPTPMAVSEAELSQSEDEALEKASQLSCLSESTPSRIGGDRQHVFPRHIFAGAGAGAGADPSFGRLGRLLFSPPQSLKSPSSQTPQSIFCCVFPSFNPIDVPKQPSITNVPCAEHNQLDVIRLSQQSQLSSSERKLMSRAQRQRQLAFAAQKQLLNDLETSKPHEHESMKEAAQDTFAILDNLGANDTQFFEHVLYFIKLTSSVVQMTKSIECLEEDNKRLEDENAKLAHIRDLYAKTEDQFQASDQRRQLLSKEISDFEAMLVEKRNQLKSCELETSNMRIELGGLRRTMLEADTALKARMKQAEIAGKLRKEREAKQIAAKTALEKARLKSEY</sequence>
<evidence type="ECO:0000256" key="6">
    <source>
        <dbReference type="SAM" id="MobiDB-lite"/>
    </source>
</evidence>